<comment type="caution">
    <text evidence="2">The sequence shown here is derived from an EMBL/GenBank/DDBJ whole genome shotgun (WGS) entry which is preliminary data.</text>
</comment>
<accession>A0A9P9K5S7</accession>
<dbReference type="EMBL" id="JAGTJS010000012">
    <property type="protein sequence ID" value="KAH7250437.1"/>
    <property type="molecule type" value="Genomic_DNA"/>
</dbReference>
<feature type="region of interest" description="Disordered" evidence="1">
    <location>
        <begin position="101"/>
        <end position="138"/>
    </location>
</feature>
<evidence type="ECO:0000313" key="3">
    <source>
        <dbReference type="Proteomes" id="UP000736672"/>
    </source>
</evidence>
<protein>
    <submittedName>
        <fullName evidence="2">Uncharacterized protein</fullName>
    </submittedName>
</protein>
<gene>
    <name evidence="2" type="ORF">B0J15DRAFT_41945</name>
</gene>
<sequence length="234" mass="25530">MLTTTSRLVLANASSLPHGAHSTRDCDARCLAAAGHGHDGSHRLSASRSQAAPGRSRPCRCCCAVFSPMSLRKTLGWTSWESPSAPRAALSCPRVVKGHTPTELRHWNGGRDPPQPPSGSSNGENAQKEGETNGGQWRRLLVRSTSRSRSRLFARLFFFLCHIRSPHLGFAVGGDLAKTGVAFFRRPSRGFFSIGAWRPRAPVGEWLSVGRLFVWRRCLGVSKGDRGDNPGFSR</sequence>
<name>A0A9P9K5S7_FUSSL</name>
<dbReference type="AlphaFoldDB" id="A0A9P9K5S7"/>
<feature type="region of interest" description="Disordered" evidence="1">
    <location>
        <begin position="36"/>
        <end position="58"/>
    </location>
</feature>
<keyword evidence="3" id="KW-1185">Reference proteome</keyword>
<reference evidence="2" key="1">
    <citation type="journal article" date="2021" name="Nat. Commun.">
        <title>Genetic determinants of endophytism in the Arabidopsis root mycobiome.</title>
        <authorList>
            <person name="Mesny F."/>
            <person name="Miyauchi S."/>
            <person name="Thiergart T."/>
            <person name="Pickel B."/>
            <person name="Atanasova L."/>
            <person name="Karlsson M."/>
            <person name="Huettel B."/>
            <person name="Barry K.W."/>
            <person name="Haridas S."/>
            <person name="Chen C."/>
            <person name="Bauer D."/>
            <person name="Andreopoulos W."/>
            <person name="Pangilinan J."/>
            <person name="LaButti K."/>
            <person name="Riley R."/>
            <person name="Lipzen A."/>
            <person name="Clum A."/>
            <person name="Drula E."/>
            <person name="Henrissat B."/>
            <person name="Kohler A."/>
            <person name="Grigoriev I.V."/>
            <person name="Martin F.M."/>
            <person name="Hacquard S."/>
        </authorList>
    </citation>
    <scope>NUCLEOTIDE SEQUENCE</scope>
    <source>
        <strain evidence="2">FSSC 5 MPI-SDFR-AT-0091</strain>
    </source>
</reference>
<evidence type="ECO:0000256" key="1">
    <source>
        <dbReference type="SAM" id="MobiDB-lite"/>
    </source>
</evidence>
<dbReference type="Proteomes" id="UP000736672">
    <property type="component" value="Unassembled WGS sequence"/>
</dbReference>
<evidence type="ECO:0000313" key="2">
    <source>
        <dbReference type="EMBL" id="KAH7250437.1"/>
    </source>
</evidence>
<organism evidence="2 3">
    <name type="scientific">Fusarium solani</name>
    <name type="common">Filamentous fungus</name>
    <dbReference type="NCBI Taxonomy" id="169388"/>
    <lineage>
        <taxon>Eukaryota</taxon>
        <taxon>Fungi</taxon>
        <taxon>Dikarya</taxon>
        <taxon>Ascomycota</taxon>
        <taxon>Pezizomycotina</taxon>
        <taxon>Sordariomycetes</taxon>
        <taxon>Hypocreomycetidae</taxon>
        <taxon>Hypocreales</taxon>
        <taxon>Nectriaceae</taxon>
        <taxon>Fusarium</taxon>
        <taxon>Fusarium solani species complex</taxon>
    </lineage>
</organism>
<proteinExistence type="predicted"/>